<feature type="region of interest" description="Disordered" evidence="1">
    <location>
        <begin position="1454"/>
        <end position="1481"/>
    </location>
</feature>
<gene>
    <name evidence="2" type="ORF">RRG08_024905</name>
</gene>
<feature type="region of interest" description="Disordered" evidence="1">
    <location>
        <begin position="1747"/>
        <end position="1770"/>
    </location>
</feature>
<keyword evidence="3" id="KW-1185">Reference proteome</keyword>
<protein>
    <submittedName>
        <fullName evidence="2">Uncharacterized protein</fullName>
    </submittedName>
</protein>
<feature type="region of interest" description="Disordered" evidence="1">
    <location>
        <begin position="1213"/>
        <end position="1259"/>
    </location>
</feature>
<dbReference type="Proteomes" id="UP001283361">
    <property type="component" value="Unassembled WGS sequence"/>
</dbReference>
<feature type="compositionally biased region" description="Polar residues" evidence="1">
    <location>
        <begin position="1329"/>
        <end position="1340"/>
    </location>
</feature>
<feature type="compositionally biased region" description="Basic and acidic residues" evidence="1">
    <location>
        <begin position="1388"/>
        <end position="1404"/>
    </location>
</feature>
<organism evidence="2 3">
    <name type="scientific">Elysia crispata</name>
    <name type="common">lettuce slug</name>
    <dbReference type="NCBI Taxonomy" id="231223"/>
    <lineage>
        <taxon>Eukaryota</taxon>
        <taxon>Metazoa</taxon>
        <taxon>Spiralia</taxon>
        <taxon>Lophotrochozoa</taxon>
        <taxon>Mollusca</taxon>
        <taxon>Gastropoda</taxon>
        <taxon>Heterobranchia</taxon>
        <taxon>Euthyneura</taxon>
        <taxon>Panpulmonata</taxon>
        <taxon>Sacoglossa</taxon>
        <taxon>Placobranchoidea</taxon>
        <taxon>Plakobranchidae</taxon>
        <taxon>Elysia</taxon>
    </lineage>
</organism>
<feature type="region of interest" description="Disordered" evidence="1">
    <location>
        <begin position="1316"/>
        <end position="1417"/>
    </location>
</feature>
<evidence type="ECO:0000256" key="1">
    <source>
        <dbReference type="SAM" id="MobiDB-lite"/>
    </source>
</evidence>
<feature type="compositionally biased region" description="Polar residues" evidence="1">
    <location>
        <begin position="855"/>
        <end position="866"/>
    </location>
</feature>
<reference evidence="2" key="1">
    <citation type="journal article" date="2023" name="G3 (Bethesda)">
        <title>A reference genome for the long-term kleptoplast-retaining sea slug Elysia crispata morphotype clarki.</title>
        <authorList>
            <person name="Eastman K.E."/>
            <person name="Pendleton A.L."/>
            <person name="Shaikh M.A."/>
            <person name="Suttiyut T."/>
            <person name="Ogas R."/>
            <person name="Tomko P."/>
            <person name="Gavelis G."/>
            <person name="Widhalm J.R."/>
            <person name="Wisecaver J.H."/>
        </authorList>
    </citation>
    <scope>NUCLEOTIDE SEQUENCE</scope>
    <source>
        <strain evidence="2">ECLA1</strain>
    </source>
</reference>
<feature type="compositionally biased region" description="Polar residues" evidence="1">
    <location>
        <begin position="538"/>
        <end position="556"/>
    </location>
</feature>
<feature type="compositionally biased region" description="Basic and acidic residues" evidence="1">
    <location>
        <begin position="1614"/>
        <end position="1634"/>
    </location>
</feature>
<feature type="compositionally biased region" description="Basic and acidic residues" evidence="1">
    <location>
        <begin position="794"/>
        <end position="852"/>
    </location>
</feature>
<evidence type="ECO:0000313" key="2">
    <source>
        <dbReference type="EMBL" id="KAK3796687.1"/>
    </source>
</evidence>
<proteinExistence type="predicted"/>
<feature type="compositionally biased region" description="Basic and acidic residues" evidence="1">
    <location>
        <begin position="1234"/>
        <end position="1250"/>
    </location>
</feature>
<feature type="compositionally biased region" description="Basic and acidic residues" evidence="1">
    <location>
        <begin position="867"/>
        <end position="883"/>
    </location>
</feature>
<name>A0AAE1AZE4_9GAST</name>
<dbReference type="EMBL" id="JAWDGP010000853">
    <property type="protein sequence ID" value="KAK3796687.1"/>
    <property type="molecule type" value="Genomic_DNA"/>
</dbReference>
<feature type="compositionally biased region" description="Polar residues" evidence="1">
    <location>
        <begin position="1696"/>
        <end position="1705"/>
    </location>
</feature>
<evidence type="ECO:0000313" key="3">
    <source>
        <dbReference type="Proteomes" id="UP001283361"/>
    </source>
</evidence>
<feature type="compositionally biased region" description="Basic residues" evidence="1">
    <location>
        <begin position="1215"/>
        <end position="1233"/>
    </location>
</feature>
<feature type="region of interest" description="Disordered" evidence="1">
    <location>
        <begin position="601"/>
        <end position="629"/>
    </location>
</feature>
<feature type="compositionally biased region" description="Basic and acidic residues" evidence="1">
    <location>
        <begin position="605"/>
        <end position="629"/>
    </location>
</feature>
<feature type="region of interest" description="Disordered" evidence="1">
    <location>
        <begin position="532"/>
        <end position="556"/>
    </location>
</feature>
<feature type="region of interest" description="Disordered" evidence="1">
    <location>
        <begin position="1675"/>
        <end position="1705"/>
    </location>
</feature>
<feature type="compositionally biased region" description="Polar residues" evidence="1">
    <location>
        <begin position="1469"/>
        <end position="1481"/>
    </location>
</feature>
<feature type="compositionally biased region" description="Polar residues" evidence="1">
    <location>
        <begin position="335"/>
        <end position="359"/>
    </location>
</feature>
<feature type="region of interest" description="Disordered" evidence="1">
    <location>
        <begin position="331"/>
        <end position="359"/>
    </location>
</feature>
<feature type="region of interest" description="Disordered" evidence="1">
    <location>
        <begin position="650"/>
        <end position="903"/>
    </location>
</feature>
<feature type="compositionally biased region" description="Basic and acidic residues" evidence="1">
    <location>
        <begin position="682"/>
        <end position="697"/>
    </location>
</feature>
<comment type="caution">
    <text evidence="2">The sequence shown here is derived from an EMBL/GenBank/DDBJ whole genome shotgun (WGS) entry which is preliminary data.</text>
</comment>
<feature type="compositionally biased region" description="Basic residues" evidence="1">
    <location>
        <begin position="1346"/>
        <end position="1362"/>
    </location>
</feature>
<feature type="compositionally biased region" description="Basic and acidic residues" evidence="1">
    <location>
        <begin position="650"/>
        <end position="671"/>
    </location>
</feature>
<feature type="compositionally biased region" description="Basic and acidic residues" evidence="1">
    <location>
        <begin position="718"/>
        <end position="787"/>
    </location>
</feature>
<accession>A0AAE1AZE4</accession>
<feature type="region of interest" description="Disordered" evidence="1">
    <location>
        <begin position="1613"/>
        <end position="1641"/>
    </location>
</feature>
<sequence>MIPKSQSQIFIFDRGKNHVKYEAYLLRSKSTTSIYSGKINAPLKNKENEAGLFCNKDKKRGRPEVIMCKNGVKKIIPRTHCANEFLSMCSSNSVKETYQKDFSCQTNKALHDQRLVNDVPRKWAWVNSVRYENHYSIPTEWKSSLDCKVVGQTADWTDSVPCWTNERHIGKKNSYKCWNLNGNRRFEKYFNTRDRRDLTSTCAQMSKERNEMWTNLYAPHRLYSLPTKDAKLSCEDTSVAAKSCVLDNIKQQPWATARKKNPVSVTKLHLNPYCNEASSDYPACYKVSPFTRHHVSNTHTALNDRTLKKSPAHSDRAICNELLLRERRASDPKYTGQNFSRAKTSSESVSTSPFENSRSSITKMDDEKKTYGSNILHVEGRKRYLRPKNYPSEDTCVDTGRTCTALQSKYDRPKTITESNNSHLGFRAGGDFSKVSGSRFSIRPYNRMSIVKATDQSLSTRVTFSHSSNETTGCSKLRDPSGYPLIGNSRYDLASKRFNTRWRESMESIERRSLAAENYFLERAFSAGAENLRRRASSQRPNLRLSNSTSSLGDTSIETRDKYPTVIFPRADFWISLWADDDDRGHHFKIVRKEKAGRLNMQYTSERDKRYTEEEPGKEVDSDEDKAGRSRKERSCWRCKKWRQIRETEVKIPKHKESAVPKDKENDKEMATETPIEDNEEESFKKDSSPITKEEKRGRKSGPCTGYRSGGVENFSKQLKDENQRREEEDVAGPKKVDEEETTTKKEVEGKQRKDLKEDTGTKEKQNKSTRETAQKKTEQGAEKKTEQGPQKTYPEEKPVAKTEPKTSEIKVKQRDEAQKNDVEPEKRREHEEIKSHQKAETVERDVTDNKKNNHSSVNSASSKPIDSTKTDPIDKKLAEKKAQPPPPSKPQAAREKQSEPIPSSGAVYDAAFRFFKATGMEYFAKVLLDQMDSMKRRNKRLKFVAPRRRGLYTTPQPYPLWIYPNDPLGLYKYILKIRGKGKASGVSCFNGQGNVQASGLSRCTWWRPHTTAIEPYVRSPGRTSRYVTHGVSSSATSQRSSMTTSYSSSLRYSTQRSPCFSQNFIAGPRYLSPGLSCISKHCEFQSSPYSGKSVPLGKRFCVYPDYQQCTKPPFAHGHNRFIGPPCYYGSPGKQETKRNDQKAFSMKRKPNICCSLCQGKPGKFQDKYVSYFTRSSNTVTQRENLRPVKPLQVSARSDCKLFAQITEDLSTQTSRRKKSKLKKRRSTRRRKLKSAEFRKKMTTDLDKHSGSGGTFSDHKKVLKDTKFGVFTLGTKEPHLTPHISQKSRTSLSYAGSQKSFISRASIADVNKGYTGIRKKHKGKERLSGKTSRNSISKNRFPSGRSSRKSSKTTVRRKRSRKSANEKDKGSTSGFNQSAEELGGLSHETSDKEMIPETSKDSVGSRRSILRSARTSLSKRARTSIYSTWGPYTRGYSAARRPFFENSRDWQARRRRMSEASSPRVAHAASSNTPRATPASLSGVNVPPINISSESFVKYEGSSRNIISKSAIKSGGCSKPGSEAALHSLNPSKDVSWKFPLFFVDTTKTADHFIKSEKLPHNTPASLEVPSTTKQNKLNNVLPIFKRLSTGNDKQPCMLRYSQVLKNFRKKRISRGDTENKSKSIRLQGDKIEHTSGIPCDQSGKMQRALLKVISATSATGNCKEGYETTWKDSQVNENRAWTPSEDHASDEKTQTADSTSESLGISKTSNALSNYYAPHQYCRQVISNTSSASLGITNPLIKHSNSSHKFCQERDKTAATSKSSSLDRDSTAKLIKESKTFQRRNPSPIFLRTKPFPARCPSALCSTPMTGQNRDQTPTISERKAEQDRYMTSISLQNKFCQVRDCSTLNSKTHINRDVDTTTQAPDSSTYHIRKRNTHGFQYKTYPQRDTSALVSDCDTFQSKTTTFLTTQNEVGFRTSESIQKLMSNLTNVPSATSVKRQPFKPCNTLYNDKTVLSFDPDIFPTKSSPGYFSYRRYRQTMATGPPEAFRLRTLTFGKYGGHFSFCAPVRFSPFSNYTPGKYAQPAHISKSSHLIRSSVLSAACADQS</sequence>
<feature type="compositionally biased region" description="Basic and acidic residues" evidence="1">
    <location>
        <begin position="1685"/>
        <end position="1695"/>
    </location>
</feature>